<gene>
    <name evidence="9" type="ORF">FOC50_01415</name>
</gene>
<feature type="transmembrane region" description="Helical" evidence="8">
    <location>
        <begin position="166"/>
        <end position="184"/>
    </location>
</feature>
<keyword evidence="4" id="KW-1003">Cell membrane</keyword>
<dbReference type="Pfam" id="PF00860">
    <property type="entry name" value="Xan_ur_permease"/>
    <property type="match status" value="1"/>
</dbReference>
<evidence type="ECO:0000256" key="8">
    <source>
        <dbReference type="SAM" id="Phobius"/>
    </source>
</evidence>
<evidence type="ECO:0000313" key="9">
    <source>
        <dbReference type="EMBL" id="QGS08330.1"/>
    </source>
</evidence>
<dbReference type="PANTHER" id="PTHR42810:SF4">
    <property type="entry name" value="URIC ACID TRANSPORTER UACT"/>
    <property type="match status" value="1"/>
</dbReference>
<feature type="transmembrane region" description="Helical" evidence="8">
    <location>
        <begin position="191"/>
        <end position="212"/>
    </location>
</feature>
<feature type="transmembrane region" description="Helical" evidence="8">
    <location>
        <begin position="134"/>
        <end position="154"/>
    </location>
</feature>
<dbReference type="InterPro" id="IPR017588">
    <property type="entry name" value="UacT-like"/>
</dbReference>
<proteinExistence type="inferred from homology"/>
<keyword evidence="5 8" id="KW-0812">Transmembrane</keyword>
<feature type="transmembrane region" description="Helical" evidence="8">
    <location>
        <begin position="375"/>
        <end position="394"/>
    </location>
</feature>
<comment type="subcellular location">
    <subcellularLocation>
        <location evidence="1">Cell membrane</location>
        <topology evidence="1">Multi-pass membrane protein</topology>
    </subcellularLocation>
</comment>
<dbReference type="PROSITE" id="PS01116">
    <property type="entry name" value="XANTH_URACIL_PERMASE"/>
    <property type="match status" value="1"/>
</dbReference>
<keyword evidence="10" id="KW-1185">Reference proteome</keyword>
<evidence type="ECO:0000256" key="2">
    <source>
        <dbReference type="ARBA" id="ARBA00008821"/>
    </source>
</evidence>
<organism evidence="9 10">
    <name type="scientific">Gemella sanguinis</name>
    <dbReference type="NCBI Taxonomy" id="84135"/>
    <lineage>
        <taxon>Bacteria</taxon>
        <taxon>Bacillati</taxon>
        <taxon>Bacillota</taxon>
        <taxon>Bacilli</taxon>
        <taxon>Bacillales</taxon>
        <taxon>Gemellaceae</taxon>
        <taxon>Gemella</taxon>
    </lineage>
</organism>
<reference evidence="9 10" key="1">
    <citation type="submission" date="2019-11" db="EMBL/GenBank/DDBJ databases">
        <title>FDA dAtabase for Regulatory Grade micrObial Sequences (FDA-ARGOS): Supporting development and validation of Infectious Disease Dx tests.</title>
        <authorList>
            <person name="Turner S."/>
            <person name="Byrd R."/>
            <person name="Tallon L."/>
            <person name="Sadzewicz L."/>
            <person name="Vavikolanu K."/>
            <person name="Mehta A."/>
            <person name="Aluvathingal J."/>
            <person name="Nadendla S."/>
            <person name="Myers T."/>
            <person name="Yan Y."/>
            <person name="Sichtig H."/>
        </authorList>
    </citation>
    <scope>NUCLEOTIDE SEQUENCE [LARGE SCALE GENOMIC DNA]</scope>
    <source>
        <strain evidence="9 10">FDAARGOS_742</strain>
    </source>
</reference>
<keyword evidence="3" id="KW-0813">Transport</keyword>
<feature type="transmembrane region" description="Helical" evidence="8">
    <location>
        <begin position="12"/>
        <end position="37"/>
    </location>
</feature>
<feature type="transmembrane region" description="Helical" evidence="8">
    <location>
        <begin position="315"/>
        <end position="338"/>
    </location>
</feature>
<evidence type="ECO:0000256" key="7">
    <source>
        <dbReference type="ARBA" id="ARBA00023136"/>
    </source>
</evidence>
<dbReference type="InterPro" id="IPR006042">
    <property type="entry name" value="Xan_ur_permease"/>
</dbReference>
<keyword evidence="6 8" id="KW-1133">Transmembrane helix</keyword>
<dbReference type="EMBL" id="CP046313">
    <property type="protein sequence ID" value="QGS08330.1"/>
    <property type="molecule type" value="Genomic_DNA"/>
</dbReference>
<dbReference type="Proteomes" id="UP000427636">
    <property type="component" value="Chromosome"/>
</dbReference>
<dbReference type="NCBIfam" id="NF037981">
    <property type="entry name" value="NCS2_1"/>
    <property type="match status" value="1"/>
</dbReference>
<accession>A0ABX6FJL1</accession>
<dbReference type="NCBIfam" id="TIGR03173">
    <property type="entry name" value="pbuX"/>
    <property type="match status" value="1"/>
</dbReference>
<feature type="transmembrane region" description="Helical" evidence="8">
    <location>
        <begin position="75"/>
        <end position="95"/>
    </location>
</feature>
<keyword evidence="7 8" id="KW-0472">Membrane</keyword>
<comment type="similarity">
    <text evidence="2">Belongs to the nucleobase:cation symporter-2 (NCS2) (TC 2.A.40) family.</text>
</comment>
<feature type="transmembrane region" description="Helical" evidence="8">
    <location>
        <begin position="101"/>
        <end position="122"/>
    </location>
</feature>
<protein>
    <submittedName>
        <fullName evidence="9">Purine permease</fullName>
    </submittedName>
</protein>
<feature type="transmembrane region" description="Helical" evidence="8">
    <location>
        <begin position="49"/>
        <end position="68"/>
    </location>
</feature>
<feature type="transmembrane region" description="Helical" evidence="8">
    <location>
        <begin position="344"/>
        <end position="363"/>
    </location>
</feature>
<evidence type="ECO:0000256" key="3">
    <source>
        <dbReference type="ARBA" id="ARBA00022448"/>
    </source>
</evidence>
<name>A0ABX6FJL1_9BACL</name>
<feature type="transmembrane region" description="Helical" evidence="8">
    <location>
        <begin position="400"/>
        <end position="423"/>
    </location>
</feature>
<dbReference type="InterPro" id="IPR006043">
    <property type="entry name" value="NCS2"/>
</dbReference>
<evidence type="ECO:0000313" key="10">
    <source>
        <dbReference type="Proteomes" id="UP000427636"/>
    </source>
</evidence>
<feature type="transmembrane region" description="Helical" evidence="8">
    <location>
        <begin position="239"/>
        <end position="260"/>
    </location>
</feature>
<evidence type="ECO:0000256" key="5">
    <source>
        <dbReference type="ARBA" id="ARBA00022692"/>
    </source>
</evidence>
<evidence type="ECO:0000256" key="1">
    <source>
        <dbReference type="ARBA" id="ARBA00004651"/>
    </source>
</evidence>
<dbReference type="PANTHER" id="PTHR42810">
    <property type="entry name" value="PURINE PERMEASE C1399.01C-RELATED"/>
    <property type="match status" value="1"/>
</dbReference>
<sequence>MIVQTIIKGDIVLKTFILSLQHVLAMYAGAVIVPILVAKGLGLTAEQTTYLVSVDIFMCGVATFLQVYRGKFTGIGLPVVLGCTFTALAPMITIGKSAGLATMYGSIFVSGLVVVLIAPIFAKVAKLFPPVVTGSVVTIIGITLVPTAMNYIAGGEDVSDFGNPKYILLACITLAIILVIFKFTTGFIQSIAILIGIVVGTVIASFMGMVSFDKVLGADWFQHPTPFKFSGFEFHGSSILTFVIVGIVSMIESTGVYYALGNICDKPIKENDLRRGYLAEGLAVMIGSTFNAFPYTTYSQNVGLVQISGVKSKKVMYVMVLLLLVFGSIPKIGAFATIVPQPVLGGAMISMFGMVLAYGVKMLGSTDFAKQENLMIIACSVGLGLGVTTVPSAFAQLPSFIRTFTDSGIVLGTVVAIVMNLIFNRRSKQKQK</sequence>
<dbReference type="NCBIfam" id="TIGR00801">
    <property type="entry name" value="ncs2"/>
    <property type="match status" value="1"/>
</dbReference>
<evidence type="ECO:0000256" key="4">
    <source>
        <dbReference type="ARBA" id="ARBA00022475"/>
    </source>
</evidence>
<evidence type="ECO:0000256" key="6">
    <source>
        <dbReference type="ARBA" id="ARBA00022989"/>
    </source>
</evidence>